<keyword evidence="1" id="KW-0812">Transmembrane</keyword>
<evidence type="ECO:0000256" key="1">
    <source>
        <dbReference type="SAM" id="Phobius"/>
    </source>
</evidence>
<feature type="transmembrane region" description="Helical" evidence="1">
    <location>
        <begin position="205"/>
        <end position="223"/>
    </location>
</feature>
<accession>A0A428T433</accession>
<comment type="caution">
    <text evidence="2">The sequence shown here is derived from an EMBL/GenBank/DDBJ whole genome shotgun (WGS) entry which is preliminary data.</text>
</comment>
<reference evidence="2 3" key="1">
    <citation type="submission" date="2017-06" db="EMBL/GenBank/DDBJ databases">
        <title>Comparative genomic analysis of Ambrosia Fusariam Clade fungi.</title>
        <authorList>
            <person name="Stajich J.E."/>
            <person name="Carrillo J."/>
            <person name="Kijimoto T."/>
            <person name="Eskalen A."/>
            <person name="O'Donnell K."/>
            <person name="Kasson M."/>
        </authorList>
    </citation>
    <scope>NUCLEOTIDE SEQUENCE [LARGE SCALE GENOMIC DNA]</scope>
    <source>
        <strain evidence="2 3">NRRL62579</strain>
    </source>
</reference>
<evidence type="ECO:0000313" key="3">
    <source>
        <dbReference type="Proteomes" id="UP000287144"/>
    </source>
</evidence>
<dbReference type="AlphaFoldDB" id="A0A428T433"/>
<gene>
    <name evidence="2" type="ORF">CEP52_011284</name>
</gene>
<protein>
    <submittedName>
        <fullName evidence="2">Uncharacterized protein</fullName>
    </submittedName>
</protein>
<sequence>MLKVTNDTINNWLPETLPDLKQPEVLWFDPGPIIANISVGAVVAIPVNQSDSAFDIYGCMIDARWISTTLSGDAVALLSKGYAPFSDSIATSLAASWIGNPSYGQRVRIEPSFAEYLNPQESRSKRTIIHKMILSSGIWTSDGRGSGLPSTLKRSWEDGNVFGPGGSPYAVSSEDDARFYKTEMETWITGFAFADNSFTMRGAMAVFYFYALLVIDYSIWSVWSGIISSSWESVPDLLALALADNKPLNNSRPLDQDDFKSADTMNENYCISADGGTLRLRPTYGPVPIENRVKPNEAYD</sequence>
<proteinExistence type="predicted"/>
<keyword evidence="1" id="KW-0472">Membrane</keyword>
<evidence type="ECO:0000313" key="2">
    <source>
        <dbReference type="EMBL" id="RSL96789.1"/>
    </source>
</evidence>
<keyword evidence="1" id="KW-1133">Transmembrane helix</keyword>
<dbReference type="Proteomes" id="UP000287144">
    <property type="component" value="Unassembled WGS sequence"/>
</dbReference>
<keyword evidence="3" id="KW-1185">Reference proteome</keyword>
<name>A0A428T433_9HYPO</name>
<dbReference type="EMBL" id="NKCK01000134">
    <property type="protein sequence ID" value="RSL96789.1"/>
    <property type="molecule type" value="Genomic_DNA"/>
</dbReference>
<organism evidence="2 3">
    <name type="scientific">Fusarium oligoseptatum</name>
    <dbReference type="NCBI Taxonomy" id="2604345"/>
    <lineage>
        <taxon>Eukaryota</taxon>
        <taxon>Fungi</taxon>
        <taxon>Dikarya</taxon>
        <taxon>Ascomycota</taxon>
        <taxon>Pezizomycotina</taxon>
        <taxon>Sordariomycetes</taxon>
        <taxon>Hypocreomycetidae</taxon>
        <taxon>Hypocreales</taxon>
        <taxon>Nectriaceae</taxon>
        <taxon>Fusarium</taxon>
        <taxon>Fusarium solani species complex</taxon>
    </lineage>
</organism>
<dbReference type="STRING" id="1325735.A0A428T433"/>